<evidence type="ECO:0000256" key="6">
    <source>
        <dbReference type="ARBA" id="ARBA00022786"/>
    </source>
</evidence>
<evidence type="ECO:0000256" key="7">
    <source>
        <dbReference type="ARBA" id="ARBA00022833"/>
    </source>
</evidence>
<dbReference type="Pfam" id="PF13639">
    <property type="entry name" value="zf-RING_2"/>
    <property type="match status" value="1"/>
</dbReference>
<dbReference type="GO" id="GO:0008270">
    <property type="term" value="F:zinc ion binding"/>
    <property type="evidence" value="ECO:0007669"/>
    <property type="project" value="UniProtKB-KW"/>
</dbReference>
<evidence type="ECO:0000256" key="1">
    <source>
        <dbReference type="ARBA" id="ARBA00000900"/>
    </source>
</evidence>
<evidence type="ECO:0000313" key="11">
    <source>
        <dbReference type="Proteomes" id="UP001346149"/>
    </source>
</evidence>
<keyword evidence="6" id="KW-0833">Ubl conjugation pathway</keyword>
<protein>
    <recommendedName>
        <fullName evidence="2">RING-type E3 ubiquitin transferase</fullName>
        <ecNumber evidence="2">2.3.2.27</ecNumber>
    </recommendedName>
</protein>
<comment type="catalytic activity">
    <reaction evidence="1">
        <text>S-ubiquitinyl-[E2 ubiquitin-conjugating enzyme]-L-cysteine + [acceptor protein]-L-lysine = [E2 ubiquitin-conjugating enzyme]-L-cysteine + N(6)-ubiquitinyl-[acceptor protein]-L-lysine.</text>
        <dbReference type="EC" id="2.3.2.27"/>
    </reaction>
</comment>
<proteinExistence type="predicted"/>
<keyword evidence="5 8" id="KW-0863">Zinc-finger</keyword>
<dbReference type="Proteomes" id="UP001346149">
    <property type="component" value="Unassembled WGS sequence"/>
</dbReference>
<evidence type="ECO:0000259" key="9">
    <source>
        <dbReference type="PROSITE" id="PS50089"/>
    </source>
</evidence>
<accession>A0AAN7M5S7</accession>
<dbReference type="Gene3D" id="3.30.40.10">
    <property type="entry name" value="Zinc/RING finger domain, C3HC4 (zinc finger)"/>
    <property type="match status" value="1"/>
</dbReference>
<dbReference type="EMBL" id="JAXQNO010000001">
    <property type="protein sequence ID" value="KAK4803413.1"/>
    <property type="molecule type" value="Genomic_DNA"/>
</dbReference>
<evidence type="ECO:0000313" key="10">
    <source>
        <dbReference type="EMBL" id="KAK4803413.1"/>
    </source>
</evidence>
<dbReference type="PROSITE" id="PS50089">
    <property type="entry name" value="ZF_RING_2"/>
    <property type="match status" value="1"/>
</dbReference>
<dbReference type="EC" id="2.3.2.27" evidence="2"/>
<dbReference type="PANTHER" id="PTHR46463:SF89">
    <property type="entry name" value="E3 UBIQUITIN-PROTEIN LIGASE RHB1A-RELATED"/>
    <property type="match status" value="1"/>
</dbReference>
<evidence type="ECO:0000256" key="4">
    <source>
        <dbReference type="ARBA" id="ARBA00022723"/>
    </source>
</evidence>
<feature type="domain" description="RING-type" evidence="9">
    <location>
        <begin position="157"/>
        <end position="197"/>
    </location>
</feature>
<dbReference type="InterPro" id="IPR001841">
    <property type="entry name" value="Znf_RING"/>
</dbReference>
<reference evidence="10 11" key="1">
    <citation type="journal article" date="2023" name="Hortic Res">
        <title>Pangenome of water caltrop reveals structural variations and asymmetric subgenome divergence after allopolyploidization.</title>
        <authorList>
            <person name="Zhang X."/>
            <person name="Chen Y."/>
            <person name="Wang L."/>
            <person name="Yuan Y."/>
            <person name="Fang M."/>
            <person name="Shi L."/>
            <person name="Lu R."/>
            <person name="Comes H.P."/>
            <person name="Ma Y."/>
            <person name="Chen Y."/>
            <person name="Huang G."/>
            <person name="Zhou Y."/>
            <person name="Zheng Z."/>
            <person name="Qiu Y."/>
        </authorList>
    </citation>
    <scope>NUCLEOTIDE SEQUENCE [LARGE SCALE GENOMIC DNA]</scope>
    <source>
        <strain evidence="10">F231</strain>
    </source>
</reference>
<dbReference type="PANTHER" id="PTHR46463">
    <property type="entry name" value="ZINC FINGER, RING/FYVE/PHD-TYPE"/>
    <property type="match status" value="1"/>
</dbReference>
<keyword evidence="11" id="KW-1185">Reference proteome</keyword>
<keyword evidence="3" id="KW-0808">Transferase</keyword>
<evidence type="ECO:0000256" key="2">
    <source>
        <dbReference type="ARBA" id="ARBA00012483"/>
    </source>
</evidence>
<gene>
    <name evidence="10" type="ORF">SAY86_003230</name>
</gene>
<keyword evidence="7" id="KW-0862">Zinc</keyword>
<dbReference type="SMART" id="SM00184">
    <property type="entry name" value="RING"/>
    <property type="match status" value="1"/>
</dbReference>
<evidence type="ECO:0000256" key="3">
    <source>
        <dbReference type="ARBA" id="ARBA00022679"/>
    </source>
</evidence>
<keyword evidence="4" id="KW-0479">Metal-binding</keyword>
<evidence type="ECO:0000256" key="8">
    <source>
        <dbReference type="PROSITE-ProRule" id="PRU00175"/>
    </source>
</evidence>
<organism evidence="10 11">
    <name type="scientific">Trapa natans</name>
    <name type="common">Water chestnut</name>
    <dbReference type="NCBI Taxonomy" id="22666"/>
    <lineage>
        <taxon>Eukaryota</taxon>
        <taxon>Viridiplantae</taxon>
        <taxon>Streptophyta</taxon>
        <taxon>Embryophyta</taxon>
        <taxon>Tracheophyta</taxon>
        <taxon>Spermatophyta</taxon>
        <taxon>Magnoliopsida</taxon>
        <taxon>eudicotyledons</taxon>
        <taxon>Gunneridae</taxon>
        <taxon>Pentapetalae</taxon>
        <taxon>rosids</taxon>
        <taxon>malvids</taxon>
        <taxon>Myrtales</taxon>
        <taxon>Lythraceae</taxon>
        <taxon>Trapa</taxon>
    </lineage>
</organism>
<dbReference type="SUPFAM" id="SSF57850">
    <property type="entry name" value="RING/U-box"/>
    <property type="match status" value="1"/>
</dbReference>
<dbReference type="GO" id="GO:0061630">
    <property type="term" value="F:ubiquitin protein ligase activity"/>
    <property type="evidence" value="ECO:0007669"/>
    <property type="project" value="UniProtKB-EC"/>
</dbReference>
<sequence length="228" mass="25357">MGGCCCSLKGHDVATPTAYNYSSTTSVEQVPLPTNHGTAIVLSPGFLADMNLDMYIPDTYRSPPPPAPYDLVLGDPQTAREVEQATGDEGSAAVKRGSPCCPKETAAGNKIQDRSVKVDDLKCKDCTENFDFNIEKEKGMETDHLKSVDPLISPEECPTCLEEYDADNPKIITKCEHHFHLACLLEWLERSNTCPVCGEVCQHFCCIFWIEVVFYLLVEFFSFFSFSF</sequence>
<dbReference type="AlphaFoldDB" id="A0AAN7M5S7"/>
<name>A0AAN7M5S7_TRANT</name>
<dbReference type="InterPro" id="IPR013083">
    <property type="entry name" value="Znf_RING/FYVE/PHD"/>
</dbReference>
<evidence type="ECO:0000256" key="5">
    <source>
        <dbReference type="ARBA" id="ARBA00022771"/>
    </source>
</evidence>
<comment type="caution">
    <text evidence="10">The sequence shown here is derived from an EMBL/GenBank/DDBJ whole genome shotgun (WGS) entry which is preliminary data.</text>
</comment>